<evidence type="ECO:0000259" key="5">
    <source>
        <dbReference type="Pfam" id="PF02662"/>
    </source>
</evidence>
<evidence type="ECO:0000313" key="7">
    <source>
        <dbReference type="Proteomes" id="UP000070463"/>
    </source>
</evidence>
<dbReference type="EMBL" id="LHXR01000078">
    <property type="protein sequence ID" value="KXA96495.1"/>
    <property type="molecule type" value="Genomic_DNA"/>
</dbReference>
<gene>
    <name evidence="6" type="ORF">AKJ37_05075</name>
</gene>
<name>A0A133UQL4_9EURY</name>
<keyword evidence="3" id="KW-0408">Iron</keyword>
<dbReference type="AlphaFoldDB" id="A0A133UQL4"/>
<keyword evidence="4" id="KW-0411">Iron-sulfur</keyword>
<organism evidence="6 7">
    <name type="scientific">candidate division MSBL1 archaeon SCGC-AAA259I09</name>
    <dbReference type="NCBI Taxonomy" id="1698267"/>
    <lineage>
        <taxon>Archaea</taxon>
        <taxon>Methanobacteriati</taxon>
        <taxon>Methanobacteriota</taxon>
        <taxon>candidate division MSBL1</taxon>
    </lineage>
</organism>
<keyword evidence="2" id="KW-0560">Oxidoreductase</keyword>
<dbReference type="InterPro" id="IPR003813">
    <property type="entry name" value="MvhD/FlpD"/>
</dbReference>
<accession>A0A133UQL4</accession>
<evidence type="ECO:0000256" key="2">
    <source>
        <dbReference type="ARBA" id="ARBA00023002"/>
    </source>
</evidence>
<feature type="domain" description="F420-non-reducing hydrogenase iron-sulfur subunit D" evidence="5">
    <location>
        <begin position="1"/>
        <end position="94"/>
    </location>
</feature>
<evidence type="ECO:0000256" key="1">
    <source>
        <dbReference type="ARBA" id="ARBA00022723"/>
    </source>
</evidence>
<feature type="non-terminal residue" evidence="6">
    <location>
        <position position="1"/>
    </location>
</feature>
<dbReference type="Proteomes" id="UP000070463">
    <property type="component" value="Unassembled WGS sequence"/>
</dbReference>
<keyword evidence="7" id="KW-1185">Reference proteome</keyword>
<proteinExistence type="predicted"/>
<sequence>IRVMCSARVDTNFIIEAFKEGANQVLVGGCHLPSDCHYVQTGNVLAKKRIDKFRKKLEGLEGFNPDRLRLEWVSATEGQKYANIITEMDEKIPEFKEEAKKTPEIIEEI</sequence>
<reference evidence="6 7" key="1">
    <citation type="journal article" date="2016" name="Sci. Rep.">
        <title>Metabolic traits of an uncultured archaeal lineage -MSBL1- from brine pools of the Red Sea.</title>
        <authorList>
            <person name="Mwirichia R."/>
            <person name="Alam I."/>
            <person name="Rashid M."/>
            <person name="Vinu M."/>
            <person name="Ba-Alawi W."/>
            <person name="Anthony Kamau A."/>
            <person name="Kamanda Ngugi D."/>
            <person name="Goker M."/>
            <person name="Klenk H.P."/>
            <person name="Bajic V."/>
            <person name="Stingl U."/>
        </authorList>
    </citation>
    <scope>NUCLEOTIDE SEQUENCE [LARGE SCALE GENOMIC DNA]</scope>
    <source>
        <strain evidence="6">SCGC-AAA259I09</strain>
    </source>
</reference>
<evidence type="ECO:0000313" key="6">
    <source>
        <dbReference type="EMBL" id="KXA96495.1"/>
    </source>
</evidence>
<dbReference type="Pfam" id="PF02662">
    <property type="entry name" value="FlpD"/>
    <property type="match status" value="1"/>
</dbReference>
<evidence type="ECO:0000256" key="4">
    <source>
        <dbReference type="ARBA" id="ARBA00023014"/>
    </source>
</evidence>
<dbReference type="GO" id="GO:0051536">
    <property type="term" value="F:iron-sulfur cluster binding"/>
    <property type="evidence" value="ECO:0007669"/>
    <property type="project" value="UniProtKB-KW"/>
</dbReference>
<dbReference type="GO" id="GO:0016491">
    <property type="term" value="F:oxidoreductase activity"/>
    <property type="evidence" value="ECO:0007669"/>
    <property type="project" value="UniProtKB-KW"/>
</dbReference>
<keyword evidence="1" id="KW-0479">Metal-binding</keyword>
<protein>
    <recommendedName>
        <fullName evidence="5">F420-non-reducing hydrogenase iron-sulfur subunit D domain-containing protein</fullName>
    </recommendedName>
</protein>
<dbReference type="PATRIC" id="fig|1698267.3.peg.1787"/>
<comment type="caution">
    <text evidence="6">The sequence shown here is derived from an EMBL/GenBank/DDBJ whole genome shotgun (WGS) entry which is preliminary data.</text>
</comment>
<evidence type="ECO:0000256" key="3">
    <source>
        <dbReference type="ARBA" id="ARBA00023004"/>
    </source>
</evidence>
<dbReference type="GO" id="GO:0046872">
    <property type="term" value="F:metal ion binding"/>
    <property type="evidence" value="ECO:0007669"/>
    <property type="project" value="UniProtKB-KW"/>
</dbReference>